<dbReference type="EMBL" id="BAAAZG010000001">
    <property type="protein sequence ID" value="GAA4054458.1"/>
    <property type="molecule type" value="Genomic_DNA"/>
</dbReference>
<sequence>MNQTLKDIGSILWVLLLLSVPATVIFFVWLGMSRIEGFPSTAITVTNDSSSPVRVVYYDADEGFRPLYTEHLEIPSGGSRPVGGGDDCERPHRIPRSGDFLLAQTPDGRTARLGPPQPCGGAKWRITDESLRKGVKPTPSPPLWSPTPARSEKSSHTRPG</sequence>
<keyword evidence="2" id="KW-0812">Transmembrane</keyword>
<protein>
    <submittedName>
        <fullName evidence="3">Uncharacterized protein</fullName>
    </submittedName>
</protein>
<evidence type="ECO:0000256" key="2">
    <source>
        <dbReference type="SAM" id="Phobius"/>
    </source>
</evidence>
<gene>
    <name evidence="3" type="ORF">GCM10022214_01640</name>
</gene>
<proteinExistence type="predicted"/>
<accession>A0ABP7UWN6</accession>
<keyword evidence="4" id="KW-1185">Reference proteome</keyword>
<comment type="caution">
    <text evidence="3">The sequence shown here is derived from an EMBL/GenBank/DDBJ whole genome shotgun (WGS) entry which is preliminary data.</text>
</comment>
<feature type="transmembrane region" description="Helical" evidence="2">
    <location>
        <begin position="12"/>
        <end position="32"/>
    </location>
</feature>
<evidence type="ECO:0000313" key="3">
    <source>
        <dbReference type="EMBL" id="GAA4054458.1"/>
    </source>
</evidence>
<feature type="compositionally biased region" description="Basic and acidic residues" evidence="1">
    <location>
        <begin position="150"/>
        <end position="160"/>
    </location>
</feature>
<evidence type="ECO:0000313" key="4">
    <source>
        <dbReference type="Proteomes" id="UP001500683"/>
    </source>
</evidence>
<feature type="region of interest" description="Disordered" evidence="1">
    <location>
        <begin position="70"/>
        <end position="160"/>
    </location>
</feature>
<name>A0ABP7UWN6_9ACTN</name>
<keyword evidence="2" id="KW-1133">Transmembrane helix</keyword>
<evidence type="ECO:0000256" key="1">
    <source>
        <dbReference type="SAM" id="MobiDB-lite"/>
    </source>
</evidence>
<reference evidence="4" key="1">
    <citation type="journal article" date="2019" name="Int. J. Syst. Evol. Microbiol.">
        <title>The Global Catalogue of Microorganisms (GCM) 10K type strain sequencing project: providing services to taxonomists for standard genome sequencing and annotation.</title>
        <authorList>
            <consortium name="The Broad Institute Genomics Platform"/>
            <consortium name="The Broad Institute Genome Sequencing Center for Infectious Disease"/>
            <person name="Wu L."/>
            <person name="Ma J."/>
        </authorList>
    </citation>
    <scope>NUCLEOTIDE SEQUENCE [LARGE SCALE GENOMIC DNA]</scope>
    <source>
        <strain evidence="4">JCM 16702</strain>
    </source>
</reference>
<keyword evidence="2" id="KW-0472">Membrane</keyword>
<organism evidence="3 4">
    <name type="scientific">Actinomadura miaoliensis</name>
    <dbReference type="NCBI Taxonomy" id="430685"/>
    <lineage>
        <taxon>Bacteria</taxon>
        <taxon>Bacillati</taxon>
        <taxon>Actinomycetota</taxon>
        <taxon>Actinomycetes</taxon>
        <taxon>Streptosporangiales</taxon>
        <taxon>Thermomonosporaceae</taxon>
        <taxon>Actinomadura</taxon>
    </lineage>
</organism>
<dbReference type="Proteomes" id="UP001500683">
    <property type="component" value="Unassembled WGS sequence"/>
</dbReference>